<dbReference type="EMBL" id="CAJOBD010015318">
    <property type="protein sequence ID" value="CAF4207399.1"/>
    <property type="molecule type" value="Genomic_DNA"/>
</dbReference>
<dbReference type="AlphaFoldDB" id="A0A820BJT0"/>
<evidence type="ECO:0000313" key="2">
    <source>
        <dbReference type="EMBL" id="CAF4207399.1"/>
    </source>
</evidence>
<comment type="caution">
    <text evidence="2">The sequence shown here is derived from an EMBL/GenBank/DDBJ whole genome shotgun (WGS) entry which is preliminary data.</text>
</comment>
<protein>
    <recommendedName>
        <fullName evidence="1">Hermes trasposase DNA-binding domain-containing protein</fullName>
    </recommendedName>
</protein>
<dbReference type="InterPro" id="IPR018473">
    <property type="entry name" value="Hermes_transposase_DNA-db"/>
</dbReference>
<evidence type="ECO:0000259" key="1">
    <source>
        <dbReference type="Pfam" id="PF10683"/>
    </source>
</evidence>
<dbReference type="SUPFAM" id="SSF140996">
    <property type="entry name" value="Hermes dimerisation domain"/>
    <property type="match status" value="1"/>
</dbReference>
<name>A0A820BJT0_9BILA</name>
<dbReference type="Pfam" id="PF10683">
    <property type="entry name" value="DBD_Tnp_Hermes"/>
    <property type="match status" value="1"/>
</dbReference>
<accession>A0A820BJT0</accession>
<sequence length="84" mass="9373">MQKHIESCPRKSPSIDECGENKIISCFELIKNKSYSVPRESKDALTDALTQFIILNNRPFETVNGEGFTNLINIVLTIGCGLLD</sequence>
<proteinExistence type="predicted"/>
<reference evidence="2" key="1">
    <citation type="submission" date="2021-02" db="EMBL/GenBank/DDBJ databases">
        <authorList>
            <person name="Nowell W R."/>
        </authorList>
    </citation>
    <scope>NUCLEOTIDE SEQUENCE</scope>
</reference>
<evidence type="ECO:0000313" key="3">
    <source>
        <dbReference type="Proteomes" id="UP000663836"/>
    </source>
</evidence>
<gene>
    <name evidence="2" type="ORF">JBS370_LOCUS36822</name>
</gene>
<dbReference type="Proteomes" id="UP000663836">
    <property type="component" value="Unassembled WGS sequence"/>
</dbReference>
<dbReference type="Gene3D" id="1.10.10.1070">
    <property type="entry name" value="Zinc finger, BED domain-containing"/>
    <property type="match status" value="1"/>
</dbReference>
<organism evidence="2 3">
    <name type="scientific">Rotaria sordida</name>
    <dbReference type="NCBI Taxonomy" id="392033"/>
    <lineage>
        <taxon>Eukaryota</taxon>
        <taxon>Metazoa</taxon>
        <taxon>Spiralia</taxon>
        <taxon>Gnathifera</taxon>
        <taxon>Rotifera</taxon>
        <taxon>Eurotatoria</taxon>
        <taxon>Bdelloidea</taxon>
        <taxon>Philodinida</taxon>
        <taxon>Philodinidae</taxon>
        <taxon>Rotaria</taxon>
    </lineage>
</organism>
<feature type="domain" description="Hermes trasposase DNA-binding" evidence="1">
    <location>
        <begin position="38"/>
        <end position="79"/>
    </location>
</feature>